<dbReference type="EMBL" id="CP114040">
    <property type="protein sequence ID" value="WAS93451.1"/>
    <property type="molecule type" value="Genomic_DNA"/>
</dbReference>
<dbReference type="Proteomes" id="UP001164459">
    <property type="component" value="Chromosome"/>
</dbReference>
<keyword evidence="3" id="KW-1185">Reference proteome</keyword>
<accession>A0ABY7H2E4</accession>
<evidence type="ECO:0000313" key="2">
    <source>
        <dbReference type="EMBL" id="WAS93451.1"/>
    </source>
</evidence>
<reference evidence="2" key="1">
    <citation type="submission" date="2022-11" db="EMBL/GenBank/DDBJ databases">
        <title>Minimal conservation of predation-associated metabolite biosynthetic gene clusters underscores biosynthetic potential of Myxococcota including descriptions for ten novel species: Archangium lansinium sp. nov., Myxococcus landrumus sp. nov., Nannocystis bai.</title>
        <authorList>
            <person name="Ahearne A."/>
            <person name="Stevens C."/>
            <person name="Dowd S."/>
        </authorList>
    </citation>
    <scope>NUCLEOTIDE SEQUENCE</scope>
    <source>
        <strain evidence="2">Fl3</strain>
    </source>
</reference>
<evidence type="ECO:0000313" key="3">
    <source>
        <dbReference type="Proteomes" id="UP001164459"/>
    </source>
</evidence>
<proteinExistence type="predicted"/>
<protein>
    <submittedName>
        <fullName evidence="2">Uncharacterized protein</fullName>
    </submittedName>
</protein>
<gene>
    <name evidence="2" type="ORF">O0S08_45535</name>
</gene>
<feature type="region of interest" description="Disordered" evidence="1">
    <location>
        <begin position="70"/>
        <end position="90"/>
    </location>
</feature>
<sequence>MATLAALARSAGGDIQSLLHPELGVWLIHNMAGAVPELVLRERWPRRERGWRLEPRFSSASILESLAAASTWPRKPRRPDPEECDPGSSRLIVGASGRLDDVLDIHLGTRELPDDEPMPPPWLLQTPAQLAASGTRPPFTPARWARLQQLRAAATHHVVLEDGLIVEFGRVDGRWYLLGIDASDDACG</sequence>
<name>A0ABY7H2E4_9BACT</name>
<organism evidence="2 3">
    <name type="scientific">Nannocystis punicea</name>
    <dbReference type="NCBI Taxonomy" id="2995304"/>
    <lineage>
        <taxon>Bacteria</taxon>
        <taxon>Pseudomonadati</taxon>
        <taxon>Myxococcota</taxon>
        <taxon>Polyangia</taxon>
        <taxon>Nannocystales</taxon>
        <taxon>Nannocystaceae</taxon>
        <taxon>Nannocystis</taxon>
    </lineage>
</organism>
<dbReference type="RefSeq" id="WP_269035785.1">
    <property type="nucleotide sequence ID" value="NZ_CP114040.1"/>
</dbReference>
<evidence type="ECO:0000256" key="1">
    <source>
        <dbReference type="SAM" id="MobiDB-lite"/>
    </source>
</evidence>